<evidence type="ECO:0000313" key="3">
    <source>
        <dbReference type="Proteomes" id="UP000218327"/>
    </source>
</evidence>
<keyword evidence="1" id="KW-0812">Transmembrane</keyword>
<sequence>MIKAQLRHQLHILRTIVTSALLLIGVSYCAVSPVTQAKMDEFARTIPSCSSDNDCSVKWAAARSWIEQSSDYPIQGDSDTRIYASNMIISHSGVGVVVNLVAANGSGNYQIVADMECFSANNCPELWDKMVDFNRTVNRAQ</sequence>
<protein>
    <submittedName>
        <fullName evidence="2">Uncharacterized protein</fullName>
    </submittedName>
</protein>
<organism evidence="2 3">
    <name type="scientific">SAR86 cluster bacterium</name>
    <dbReference type="NCBI Taxonomy" id="2030880"/>
    <lineage>
        <taxon>Bacteria</taxon>
        <taxon>Pseudomonadati</taxon>
        <taxon>Pseudomonadota</taxon>
        <taxon>Gammaproteobacteria</taxon>
        <taxon>SAR86 cluster</taxon>
    </lineage>
</organism>
<accession>A0A2A5B0K4</accession>
<reference evidence="3" key="1">
    <citation type="submission" date="2017-08" db="EMBL/GenBank/DDBJ databases">
        <title>A dynamic microbial community with high functional redundancy inhabits the cold, oxic subseafloor aquifer.</title>
        <authorList>
            <person name="Tully B.J."/>
            <person name="Wheat C.G."/>
            <person name="Glazer B.T."/>
            <person name="Huber J.A."/>
        </authorList>
    </citation>
    <scope>NUCLEOTIDE SEQUENCE [LARGE SCALE GENOMIC DNA]</scope>
</reference>
<dbReference type="AlphaFoldDB" id="A0A2A5B0K4"/>
<keyword evidence="1" id="KW-0472">Membrane</keyword>
<evidence type="ECO:0000256" key="1">
    <source>
        <dbReference type="SAM" id="Phobius"/>
    </source>
</evidence>
<evidence type="ECO:0000313" key="2">
    <source>
        <dbReference type="EMBL" id="PCJ24995.1"/>
    </source>
</evidence>
<proteinExistence type="predicted"/>
<keyword evidence="1" id="KW-1133">Transmembrane helix</keyword>
<comment type="caution">
    <text evidence="2">The sequence shown here is derived from an EMBL/GenBank/DDBJ whole genome shotgun (WGS) entry which is preliminary data.</text>
</comment>
<dbReference type="Proteomes" id="UP000218327">
    <property type="component" value="Unassembled WGS sequence"/>
</dbReference>
<name>A0A2A5B0K4_9GAMM</name>
<feature type="transmembrane region" description="Helical" evidence="1">
    <location>
        <begin position="12"/>
        <end position="34"/>
    </location>
</feature>
<gene>
    <name evidence="2" type="ORF">COA96_08360</name>
</gene>
<dbReference type="EMBL" id="NVVJ01000021">
    <property type="protein sequence ID" value="PCJ24995.1"/>
    <property type="molecule type" value="Genomic_DNA"/>
</dbReference>